<dbReference type="InterPro" id="IPR001279">
    <property type="entry name" value="Metallo-B-lactamas"/>
</dbReference>
<dbReference type="InterPro" id="IPR004477">
    <property type="entry name" value="ComEC_N"/>
</dbReference>
<comment type="caution">
    <text evidence="8">The sequence shown here is derived from an EMBL/GenBank/DDBJ whole genome shotgun (WGS) entry which is preliminary data.</text>
</comment>
<accession>A0A4P5PFZ4</accession>
<dbReference type="GO" id="GO:0030420">
    <property type="term" value="P:establishment of competence for transformation"/>
    <property type="evidence" value="ECO:0007669"/>
    <property type="project" value="InterPro"/>
</dbReference>
<dbReference type="RefSeq" id="WP_227873791.1">
    <property type="nucleotide sequence ID" value="NZ_BJCC01000019.1"/>
</dbReference>
<evidence type="ECO:0000256" key="5">
    <source>
        <dbReference type="ARBA" id="ARBA00023136"/>
    </source>
</evidence>
<feature type="transmembrane region" description="Helical" evidence="6">
    <location>
        <begin position="361"/>
        <end position="380"/>
    </location>
</feature>
<dbReference type="InterPro" id="IPR004797">
    <property type="entry name" value="Competence_ComEC/Rec2"/>
</dbReference>
<dbReference type="Proteomes" id="UP000290567">
    <property type="component" value="Unassembled WGS sequence"/>
</dbReference>
<sequence>MLYRFHWIWLVLFLLLLIRIGWTKSRELIALTFLSCLVVGVRSQVCITRLRAPLEMPESDVFKVLEDTVKVNGSSLQFIGVAGRKSYRLYYQLPSEKEQKLWLSAAPPSYVLITGESYKADSARNLGGFNALDYDYSSGIVGRVDVQNLKTTTVKGFSLHRLRYSWFMRIQKKLPQRLSSYVNALVIGYKDAFFDEWITPYKINGILHLFTLSGMHVQFYLGSFHLLLKRLGMTKESRLFVLIVIGVLFTILTGRNISVLRAVTAYLITFSCDCLGWKSSRLDQWSISLLALLLIRPLILYSVGGRLSLFFSVILVYLPQLTEKRWKQTLLFSFLAFPILIHEFSEWSITSGILTLCLVPVFQWFLLPVCTFLFVTSFGLELPSNVLFFLEKIVSLIERLISLITLPMLTIGKPSLSQLIVLLILTGVLIHRLKYKQRLMSVLVLLVLVTLSISYSPYGSASFIDVGQGDSTLIKLPFKRETFLIDTGGQLHFKQEGWQKRKQTHLSDYTVIPHIKSLGISKIDHVIITHNDADHMGELLHLSKEIKIRNLYIGKGSEKKILPLLHELNKYTKIHVVTKGDQVGQRVKFFVLAPILSKGENNDSIVTYFTAGHKRFLLSGDLEKSGEKTVIEDYPKLEADILKIGHHGSNTSTDTSFIDTVNPETAVISVGKNNRYGHPTAKTIDTLERQQISILRTDHHGMIYYRWLPLFGSGKIEKMIDFEG</sequence>
<feature type="transmembrane region" description="Helical" evidence="6">
    <location>
        <begin position="330"/>
        <end position="349"/>
    </location>
</feature>
<evidence type="ECO:0000256" key="6">
    <source>
        <dbReference type="SAM" id="Phobius"/>
    </source>
</evidence>
<protein>
    <submittedName>
        <fullName evidence="8">DNA internalization-related competence protein ComEC/Rec2</fullName>
    </submittedName>
</protein>
<keyword evidence="4 6" id="KW-1133">Transmembrane helix</keyword>
<dbReference type="NCBIfam" id="TIGR00360">
    <property type="entry name" value="ComEC_N-term"/>
    <property type="match status" value="1"/>
</dbReference>
<keyword evidence="9" id="KW-1185">Reference proteome</keyword>
<keyword evidence="5 6" id="KW-0472">Membrane</keyword>
<keyword evidence="3 6" id="KW-0812">Transmembrane</keyword>
<evidence type="ECO:0000256" key="1">
    <source>
        <dbReference type="ARBA" id="ARBA00004651"/>
    </source>
</evidence>
<evidence type="ECO:0000256" key="2">
    <source>
        <dbReference type="ARBA" id="ARBA00022475"/>
    </source>
</evidence>
<dbReference type="InterPro" id="IPR035681">
    <property type="entry name" value="ComA-like_MBL"/>
</dbReference>
<dbReference type="Pfam" id="PF00753">
    <property type="entry name" value="Lactamase_B"/>
    <property type="match status" value="1"/>
</dbReference>
<dbReference type="InterPro" id="IPR052159">
    <property type="entry name" value="Competence_DNA_uptake"/>
</dbReference>
<dbReference type="NCBIfam" id="TIGR00361">
    <property type="entry name" value="ComEC_Rec2"/>
    <property type="match status" value="1"/>
</dbReference>
<dbReference type="Gene3D" id="3.60.15.10">
    <property type="entry name" value="Ribonuclease Z/Hydroxyacylglutathione hydrolase-like"/>
    <property type="match status" value="1"/>
</dbReference>
<dbReference type="InterPro" id="IPR036866">
    <property type="entry name" value="RibonucZ/Hydroxyglut_hydro"/>
</dbReference>
<evidence type="ECO:0000259" key="7">
    <source>
        <dbReference type="SMART" id="SM00849"/>
    </source>
</evidence>
<gene>
    <name evidence="8" type="primary">comEC</name>
    <name evidence="8" type="ORF">NRIC_24630</name>
</gene>
<dbReference type="PANTHER" id="PTHR30619:SF1">
    <property type="entry name" value="RECOMBINATION PROTEIN 2"/>
    <property type="match status" value="1"/>
</dbReference>
<comment type="subcellular location">
    <subcellularLocation>
        <location evidence="1">Cell membrane</location>
        <topology evidence="1">Multi-pass membrane protein</topology>
    </subcellularLocation>
</comment>
<keyword evidence="2" id="KW-1003">Cell membrane</keyword>
<dbReference type="EMBL" id="BJCC01000019">
    <property type="protein sequence ID" value="GCF94572.1"/>
    <property type="molecule type" value="Genomic_DNA"/>
</dbReference>
<evidence type="ECO:0000256" key="4">
    <source>
        <dbReference type="ARBA" id="ARBA00022989"/>
    </source>
</evidence>
<feature type="transmembrane region" description="Helical" evidence="6">
    <location>
        <begin position="239"/>
        <end position="257"/>
    </location>
</feature>
<dbReference type="AlphaFoldDB" id="A0A4P5PFZ4"/>
<feature type="transmembrane region" description="Helical" evidence="6">
    <location>
        <begin position="415"/>
        <end position="433"/>
    </location>
</feature>
<feature type="transmembrane region" description="Helical" evidence="6">
    <location>
        <begin position="440"/>
        <end position="458"/>
    </location>
</feature>
<dbReference type="CDD" id="cd07731">
    <property type="entry name" value="ComA-like_MBL-fold"/>
    <property type="match status" value="1"/>
</dbReference>
<evidence type="ECO:0000256" key="3">
    <source>
        <dbReference type="ARBA" id="ARBA00022692"/>
    </source>
</evidence>
<evidence type="ECO:0000313" key="9">
    <source>
        <dbReference type="Proteomes" id="UP000290567"/>
    </source>
</evidence>
<feature type="transmembrane region" description="Helical" evidence="6">
    <location>
        <begin position="7"/>
        <end position="22"/>
    </location>
</feature>
<dbReference type="GO" id="GO:0005886">
    <property type="term" value="C:plasma membrane"/>
    <property type="evidence" value="ECO:0007669"/>
    <property type="project" value="UniProtKB-SubCell"/>
</dbReference>
<dbReference type="PANTHER" id="PTHR30619">
    <property type="entry name" value="DNA INTERNALIZATION/COMPETENCE PROTEIN COMEC/REC2"/>
    <property type="match status" value="1"/>
</dbReference>
<organism evidence="8 9">
    <name type="scientific">Enterococcus florum</name>
    <dbReference type="NCBI Taxonomy" id="2480627"/>
    <lineage>
        <taxon>Bacteria</taxon>
        <taxon>Bacillati</taxon>
        <taxon>Bacillota</taxon>
        <taxon>Bacilli</taxon>
        <taxon>Lactobacillales</taxon>
        <taxon>Enterococcaceae</taxon>
        <taxon>Enterococcus</taxon>
    </lineage>
</organism>
<dbReference type="SUPFAM" id="SSF56281">
    <property type="entry name" value="Metallo-hydrolase/oxidoreductase"/>
    <property type="match status" value="1"/>
</dbReference>
<proteinExistence type="predicted"/>
<feature type="transmembrane region" description="Helical" evidence="6">
    <location>
        <begin position="206"/>
        <end position="227"/>
    </location>
</feature>
<feature type="domain" description="Metallo-beta-lactamase" evidence="7">
    <location>
        <begin position="468"/>
        <end position="672"/>
    </location>
</feature>
<evidence type="ECO:0000313" key="8">
    <source>
        <dbReference type="EMBL" id="GCF94572.1"/>
    </source>
</evidence>
<dbReference type="Pfam" id="PF03772">
    <property type="entry name" value="Competence"/>
    <property type="match status" value="1"/>
</dbReference>
<dbReference type="SMART" id="SM00849">
    <property type="entry name" value="Lactamase_B"/>
    <property type="match status" value="1"/>
</dbReference>
<feature type="transmembrane region" description="Helical" evidence="6">
    <location>
        <begin position="298"/>
        <end position="318"/>
    </location>
</feature>
<reference evidence="9" key="1">
    <citation type="submission" date="2019-02" db="EMBL/GenBank/DDBJ databases">
        <title>Draft genome sequence of Enterococcus sp. Gos25-1.</title>
        <authorList>
            <person name="Tanaka N."/>
            <person name="Shiwa Y."/>
            <person name="Fujita N."/>
        </authorList>
    </citation>
    <scope>NUCLEOTIDE SEQUENCE [LARGE SCALE GENOMIC DNA]</scope>
    <source>
        <strain evidence="9">Gos25-1</strain>
    </source>
</reference>
<name>A0A4P5PFZ4_9ENTE</name>